<gene>
    <name evidence="1" type="ORF">DENOEST_0999</name>
</gene>
<dbReference type="EMBL" id="LR778301">
    <property type="protein sequence ID" value="CAB1368164.1"/>
    <property type="molecule type" value="Genomic_DNA"/>
</dbReference>
<proteinExistence type="predicted"/>
<dbReference type="Proteomes" id="UP000515733">
    <property type="component" value="Chromosome"/>
</dbReference>
<evidence type="ECO:0000313" key="2">
    <source>
        <dbReference type="Proteomes" id="UP000515733"/>
    </source>
</evidence>
<reference evidence="1 2" key="1">
    <citation type="submission" date="2020-03" db="EMBL/GenBank/DDBJ databases">
        <authorList>
            <consortium name="Genoscope - CEA"/>
            <person name="William W."/>
        </authorList>
    </citation>
    <scope>NUCLEOTIDE SEQUENCE [LARGE SCALE GENOMIC DNA]</scope>
    <source>
        <strain evidence="2">DSM 16959</strain>
    </source>
</reference>
<name>A0A6S6YK84_9PROT</name>
<keyword evidence="2" id="KW-1185">Reference proteome</keyword>
<dbReference type="KEGG" id="doe:DENOEST_0999"/>
<accession>A0A6S6YK84</accession>
<organism evidence="1 2">
    <name type="scientific">Denitratisoma oestradiolicum</name>
    <dbReference type="NCBI Taxonomy" id="311182"/>
    <lineage>
        <taxon>Bacteria</taxon>
        <taxon>Pseudomonadati</taxon>
        <taxon>Pseudomonadota</taxon>
        <taxon>Betaproteobacteria</taxon>
        <taxon>Nitrosomonadales</taxon>
        <taxon>Sterolibacteriaceae</taxon>
        <taxon>Denitratisoma</taxon>
    </lineage>
</organism>
<protein>
    <submittedName>
        <fullName evidence="1">Uncharacterized protein</fullName>
    </submittedName>
</protein>
<dbReference type="AlphaFoldDB" id="A0A6S6YK84"/>
<evidence type="ECO:0000313" key="1">
    <source>
        <dbReference type="EMBL" id="CAB1368164.1"/>
    </source>
</evidence>
<sequence>MKMAQKILRHFYRLLRMKNGFFYSFNVELTGVARLRPVEGRVMQHLLWISVDLYAFSKGVP</sequence>